<dbReference type="GO" id="GO:0005737">
    <property type="term" value="C:cytoplasm"/>
    <property type="evidence" value="ECO:0007669"/>
    <property type="project" value="TreeGrafter"/>
</dbReference>
<dbReference type="FunFam" id="3.40.30.10:FF:000026">
    <property type="entry name" value="Glutaredoxin 2"/>
    <property type="match status" value="1"/>
</dbReference>
<protein>
    <submittedName>
        <fullName evidence="6">Glutaredoxin-C2</fullName>
    </submittedName>
</protein>
<dbReference type="PANTHER" id="PTHR45694">
    <property type="entry name" value="GLUTAREDOXIN 2"/>
    <property type="match status" value="1"/>
</dbReference>
<evidence type="ECO:0000313" key="6">
    <source>
        <dbReference type="EMBL" id="RKP35588.1"/>
    </source>
</evidence>
<dbReference type="PROSITE" id="PS00195">
    <property type="entry name" value="GLUTAREDOXIN_1"/>
    <property type="match status" value="1"/>
</dbReference>
<evidence type="ECO:0000313" key="7">
    <source>
        <dbReference type="Proteomes" id="UP000268162"/>
    </source>
</evidence>
<dbReference type="InterPro" id="IPR036249">
    <property type="entry name" value="Thioredoxin-like_sf"/>
</dbReference>
<keyword evidence="7" id="KW-1185">Reference proteome</keyword>
<dbReference type="CDD" id="cd03419">
    <property type="entry name" value="GRX_GRXh_1_2_like"/>
    <property type="match status" value="1"/>
</dbReference>
<keyword evidence="1" id="KW-0813">Transport</keyword>
<organism evidence="6 7">
    <name type="scientific">Dimargaris cristalligena</name>
    <dbReference type="NCBI Taxonomy" id="215637"/>
    <lineage>
        <taxon>Eukaryota</taxon>
        <taxon>Fungi</taxon>
        <taxon>Fungi incertae sedis</taxon>
        <taxon>Zoopagomycota</taxon>
        <taxon>Kickxellomycotina</taxon>
        <taxon>Dimargaritomycetes</taxon>
        <taxon>Dimargaritales</taxon>
        <taxon>Dimargaritaceae</taxon>
        <taxon>Dimargaris</taxon>
    </lineage>
</organism>
<dbReference type="InterPro" id="IPR014025">
    <property type="entry name" value="Glutaredoxin_subgr"/>
</dbReference>
<keyword evidence="3" id="KW-1015">Disulfide bond</keyword>
<dbReference type="GO" id="GO:0015038">
    <property type="term" value="F:glutathione disulfide oxidoreductase activity"/>
    <property type="evidence" value="ECO:0007669"/>
    <property type="project" value="TreeGrafter"/>
</dbReference>
<dbReference type="SUPFAM" id="SSF52833">
    <property type="entry name" value="Thioredoxin-like"/>
    <property type="match status" value="1"/>
</dbReference>
<evidence type="ECO:0000256" key="1">
    <source>
        <dbReference type="ARBA" id="ARBA00022448"/>
    </source>
</evidence>
<reference evidence="7" key="1">
    <citation type="journal article" date="2018" name="Nat. Microbiol.">
        <title>Leveraging single-cell genomics to expand the fungal tree of life.</title>
        <authorList>
            <person name="Ahrendt S.R."/>
            <person name="Quandt C.A."/>
            <person name="Ciobanu D."/>
            <person name="Clum A."/>
            <person name="Salamov A."/>
            <person name="Andreopoulos B."/>
            <person name="Cheng J.F."/>
            <person name="Woyke T."/>
            <person name="Pelin A."/>
            <person name="Henrissat B."/>
            <person name="Reynolds N.K."/>
            <person name="Benny G.L."/>
            <person name="Smith M.E."/>
            <person name="James T.Y."/>
            <person name="Grigoriev I.V."/>
        </authorList>
    </citation>
    <scope>NUCLEOTIDE SEQUENCE [LARGE SCALE GENOMIC DNA]</scope>
    <source>
        <strain evidence="7">RSA 468</strain>
    </source>
</reference>
<proteinExistence type="predicted"/>
<dbReference type="InterPro" id="IPR011767">
    <property type="entry name" value="GLR_AS"/>
</dbReference>
<dbReference type="GO" id="GO:0034599">
    <property type="term" value="P:cellular response to oxidative stress"/>
    <property type="evidence" value="ECO:0007669"/>
    <property type="project" value="TreeGrafter"/>
</dbReference>
<evidence type="ECO:0000256" key="3">
    <source>
        <dbReference type="ARBA" id="ARBA00023157"/>
    </source>
</evidence>
<dbReference type="InterPro" id="IPR002109">
    <property type="entry name" value="Glutaredoxin"/>
</dbReference>
<dbReference type="Pfam" id="PF00462">
    <property type="entry name" value="Glutaredoxin"/>
    <property type="match status" value="1"/>
</dbReference>
<dbReference type="Gene3D" id="3.40.30.10">
    <property type="entry name" value="Glutaredoxin"/>
    <property type="match status" value="1"/>
</dbReference>
<dbReference type="InterPro" id="IPR011899">
    <property type="entry name" value="Glutaredoxin_euk/vir"/>
</dbReference>
<dbReference type="GO" id="GO:0005634">
    <property type="term" value="C:nucleus"/>
    <property type="evidence" value="ECO:0007669"/>
    <property type="project" value="TreeGrafter"/>
</dbReference>
<feature type="non-terminal residue" evidence="6">
    <location>
        <position position="1"/>
    </location>
</feature>
<evidence type="ECO:0000259" key="5">
    <source>
        <dbReference type="Pfam" id="PF00462"/>
    </source>
</evidence>
<dbReference type="NCBIfam" id="TIGR02180">
    <property type="entry name" value="GRX_euk"/>
    <property type="match status" value="1"/>
</dbReference>
<dbReference type="GO" id="GO:0004602">
    <property type="term" value="F:glutathione peroxidase activity"/>
    <property type="evidence" value="ECO:0007669"/>
    <property type="project" value="UniProtKB-ARBA"/>
</dbReference>
<dbReference type="PRINTS" id="PR00160">
    <property type="entry name" value="GLUTAREDOXIN"/>
</dbReference>
<name>A0A4P9ZR14_9FUNG</name>
<dbReference type="AlphaFoldDB" id="A0A4P9ZR14"/>
<accession>A0A4P9ZR14</accession>
<keyword evidence="4" id="KW-0676">Redox-active center</keyword>
<dbReference type="Proteomes" id="UP000268162">
    <property type="component" value="Unassembled WGS sequence"/>
</dbReference>
<dbReference type="PANTHER" id="PTHR45694:SF18">
    <property type="entry name" value="GLUTAREDOXIN-1-RELATED"/>
    <property type="match status" value="1"/>
</dbReference>
<dbReference type="PROSITE" id="PS51354">
    <property type="entry name" value="GLUTAREDOXIN_2"/>
    <property type="match status" value="1"/>
</dbReference>
<dbReference type="STRING" id="215637.A0A4P9ZR14"/>
<gene>
    <name evidence="6" type="ORF">BJ085DRAFT_17032</name>
</gene>
<evidence type="ECO:0000256" key="2">
    <source>
        <dbReference type="ARBA" id="ARBA00022982"/>
    </source>
</evidence>
<evidence type="ECO:0000256" key="4">
    <source>
        <dbReference type="ARBA" id="ARBA00023284"/>
    </source>
</evidence>
<dbReference type="EMBL" id="ML002833">
    <property type="protein sequence ID" value="RKP35588.1"/>
    <property type="molecule type" value="Genomic_DNA"/>
</dbReference>
<sequence>SFYPTQYLTNQPVMSRVALEKVNQLIAANQVMVFSKSYCPYCKRAKDALKQVRAHFQVVELDQVPDGQDMQDALLAKTKQRTVPNIFVEQKHLGGCDDLLAAIASNELQNIIDPSRKGRR</sequence>
<keyword evidence="2" id="KW-0249">Electron transport</keyword>
<feature type="domain" description="Glutaredoxin" evidence="5">
    <location>
        <begin position="31"/>
        <end position="92"/>
    </location>
</feature>